<proteinExistence type="predicted"/>
<dbReference type="EMBL" id="BJOU01000001">
    <property type="protein sequence ID" value="GED98032.1"/>
    <property type="molecule type" value="Genomic_DNA"/>
</dbReference>
<evidence type="ECO:0008006" key="3">
    <source>
        <dbReference type="Google" id="ProtNLM"/>
    </source>
</evidence>
<organism evidence="1 2">
    <name type="scientific">Gordonia crocea</name>
    <dbReference type="NCBI Taxonomy" id="589162"/>
    <lineage>
        <taxon>Bacteria</taxon>
        <taxon>Bacillati</taxon>
        <taxon>Actinomycetota</taxon>
        <taxon>Actinomycetes</taxon>
        <taxon>Mycobacteriales</taxon>
        <taxon>Gordoniaceae</taxon>
        <taxon>Gordonia</taxon>
    </lineage>
</organism>
<protein>
    <recommendedName>
        <fullName evidence="3">Lipoprotein LppU</fullName>
    </recommendedName>
</protein>
<accession>A0A7I9UYM7</accession>
<dbReference type="Proteomes" id="UP000444980">
    <property type="component" value="Unassembled WGS sequence"/>
</dbReference>
<gene>
    <name evidence="1" type="ORF">nbrc107697_20710</name>
</gene>
<name>A0A7I9UYM7_9ACTN</name>
<dbReference type="OrthoDB" id="9837761at2"/>
<dbReference type="RefSeq" id="WP_161927276.1">
    <property type="nucleotide sequence ID" value="NZ_BJOU01000001.1"/>
</dbReference>
<comment type="caution">
    <text evidence="1">The sequence shown here is derived from an EMBL/GenBank/DDBJ whole genome shotgun (WGS) entry which is preliminary data.</text>
</comment>
<dbReference type="AlphaFoldDB" id="A0A7I9UYM7"/>
<reference evidence="2" key="1">
    <citation type="submission" date="2019-06" db="EMBL/GenBank/DDBJ databases">
        <title>Gordonia isolated from sludge of a wastewater treatment plant.</title>
        <authorList>
            <person name="Tamura T."/>
            <person name="Aoyama K."/>
            <person name="Kang Y."/>
            <person name="Saito S."/>
            <person name="Akiyama N."/>
            <person name="Yazawa K."/>
            <person name="Gonoi T."/>
            <person name="Mikami Y."/>
        </authorList>
    </citation>
    <scope>NUCLEOTIDE SEQUENCE [LARGE SCALE GENOMIC DNA]</scope>
    <source>
        <strain evidence="2">NBRC 107697</strain>
    </source>
</reference>
<evidence type="ECO:0000313" key="2">
    <source>
        <dbReference type="Proteomes" id="UP000444980"/>
    </source>
</evidence>
<evidence type="ECO:0000313" key="1">
    <source>
        <dbReference type="EMBL" id="GED98032.1"/>
    </source>
</evidence>
<keyword evidence="2" id="KW-1185">Reference proteome</keyword>
<sequence>MIVGLAVGAVLLLAAIGIVALFASNRGSGEPTAAFAVGDCVSGLPDAPRKAPCDSPNATYQVMRIEKTAATCGKEVGHFELSSARSYCLKVNLHVGNCYDDATKWVVPSPACAGYAFRVISILPGDQVDQCATIPGVNNWIRPRHEPVVTYCGWRKPRD</sequence>